<organism evidence="2 3">
    <name type="scientific">Methanoculleus methanifontis</name>
    <dbReference type="NCBI Taxonomy" id="2584086"/>
    <lineage>
        <taxon>Archaea</taxon>
        <taxon>Methanobacteriati</taxon>
        <taxon>Methanobacteriota</taxon>
        <taxon>Stenosarchaea group</taxon>
        <taxon>Methanomicrobia</taxon>
        <taxon>Methanomicrobiales</taxon>
        <taxon>Methanomicrobiaceae</taxon>
        <taxon>Methanoculleus</taxon>
    </lineage>
</organism>
<evidence type="ECO:0000256" key="1">
    <source>
        <dbReference type="SAM" id="Coils"/>
    </source>
</evidence>
<sequence length="202" mass="23067">MRAGAEDGSMHEKELKIGDIAHLTGLSEQDVRALIQTYDNLFAYRTIGRVRLFPQKAVKIVQELAELSGRGLSPDEIAEEVKSGRKSAAPEEPAEEFDLAAVPLPPEVVIELGVMRDTLARQERRIVRMAEELERERELRVEEAARLQRTVDDLQERLSAQQEQLALVAEWVDYFDRRMDEVTRPVLERFRRTVVKKSSSGQ</sequence>
<proteinExistence type="predicted"/>
<dbReference type="InterPro" id="IPR009061">
    <property type="entry name" value="DNA-bd_dom_put_sf"/>
</dbReference>
<accession>A0ABT8M299</accession>
<evidence type="ECO:0008006" key="4">
    <source>
        <dbReference type="Google" id="ProtNLM"/>
    </source>
</evidence>
<feature type="coiled-coil region" evidence="1">
    <location>
        <begin position="116"/>
        <end position="164"/>
    </location>
</feature>
<evidence type="ECO:0000313" key="3">
    <source>
        <dbReference type="Proteomes" id="UP001168423"/>
    </source>
</evidence>
<dbReference type="SUPFAM" id="SSF46955">
    <property type="entry name" value="Putative DNA-binding domain"/>
    <property type="match status" value="1"/>
</dbReference>
<evidence type="ECO:0000313" key="2">
    <source>
        <dbReference type="EMBL" id="MDN7013168.1"/>
    </source>
</evidence>
<comment type="caution">
    <text evidence="2">The sequence shown here is derived from an EMBL/GenBank/DDBJ whole genome shotgun (WGS) entry which is preliminary data.</text>
</comment>
<dbReference type="Proteomes" id="UP001168423">
    <property type="component" value="Unassembled WGS sequence"/>
</dbReference>
<dbReference type="Gene3D" id="1.10.1660.10">
    <property type="match status" value="1"/>
</dbReference>
<gene>
    <name evidence="2" type="ORF">FGW20_08975</name>
</gene>
<name>A0ABT8M299_9EURY</name>
<reference evidence="2" key="1">
    <citation type="submission" date="2019-05" db="EMBL/GenBank/DDBJ databases">
        <title>Isolation and characterization of methanogens from the cold seep sediment at Four-Way Closure Ridge.</title>
        <authorList>
            <person name="You Y.-T."/>
            <person name="Chen S.-C."/>
            <person name="Zhang W.-L."/>
            <person name="Lai M.-C."/>
        </authorList>
    </citation>
    <scope>NUCLEOTIDE SEQUENCE</scope>
    <source>
        <strain evidence="2">FWC-SCC3</strain>
    </source>
</reference>
<keyword evidence="3" id="KW-1185">Reference proteome</keyword>
<keyword evidence="1" id="KW-0175">Coiled coil</keyword>
<protein>
    <recommendedName>
        <fullName evidence="4">HTH merR-type domain-containing protein</fullName>
    </recommendedName>
</protein>
<dbReference type="EMBL" id="VCYI01000011">
    <property type="protein sequence ID" value="MDN7013168.1"/>
    <property type="molecule type" value="Genomic_DNA"/>
</dbReference>